<dbReference type="AlphaFoldDB" id="A0AA38TXT1"/>
<name>A0AA38TXT1_9EURO</name>
<evidence type="ECO:0000256" key="1">
    <source>
        <dbReference type="SAM" id="MobiDB-lite"/>
    </source>
</evidence>
<dbReference type="Gene3D" id="2.60.40.3960">
    <property type="entry name" value="Velvet domain"/>
    <property type="match status" value="1"/>
</dbReference>
<keyword evidence="3" id="KW-1185">Reference proteome</keyword>
<evidence type="ECO:0000313" key="3">
    <source>
        <dbReference type="Proteomes" id="UP001172673"/>
    </source>
</evidence>
<feature type="compositionally biased region" description="Polar residues" evidence="1">
    <location>
        <begin position="150"/>
        <end position="159"/>
    </location>
</feature>
<sequence>MEFAVTPPRRVAAGMRLQIPLVVTFSGTSNTRDDRRVNGETVALSDFSGMWIYLSLTTADMRESLAPPRNDLFSGRKADSIHQVYCEQDSNRPTIAYATFPDVLFTRPGSYRLKVAVIDMNQYQQDNSTGEQQNNGTTEQGNQTYEWGGSTKNYSEYGY</sequence>
<organism evidence="2 3">
    <name type="scientific">Cladophialophora chaetospira</name>
    <dbReference type="NCBI Taxonomy" id="386627"/>
    <lineage>
        <taxon>Eukaryota</taxon>
        <taxon>Fungi</taxon>
        <taxon>Dikarya</taxon>
        <taxon>Ascomycota</taxon>
        <taxon>Pezizomycotina</taxon>
        <taxon>Eurotiomycetes</taxon>
        <taxon>Chaetothyriomycetidae</taxon>
        <taxon>Chaetothyriales</taxon>
        <taxon>Herpotrichiellaceae</taxon>
        <taxon>Cladophialophora</taxon>
    </lineage>
</organism>
<dbReference type="EMBL" id="JAPDRK010000028">
    <property type="protein sequence ID" value="KAJ9602149.1"/>
    <property type="molecule type" value="Genomic_DNA"/>
</dbReference>
<evidence type="ECO:0008006" key="4">
    <source>
        <dbReference type="Google" id="ProtNLM"/>
    </source>
</evidence>
<dbReference type="Proteomes" id="UP001172673">
    <property type="component" value="Unassembled WGS sequence"/>
</dbReference>
<reference evidence="2" key="1">
    <citation type="submission" date="2022-10" db="EMBL/GenBank/DDBJ databases">
        <title>Culturing micro-colonial fungi from biological soil crusts in the Mojave desert and describing Neophaeococcomyces mojavensis, and introducing the new genera and species Taxawa tesnikishii.</title>
        <authorList>
            <person name="Kurbessoian T."/>
            <person name="Stajich J.E."/>
        </authorList>
    </citation>
    <scope>NUCLEOTIDE SEQUENCE</scope>
    <source>
        <strain evidence="2">TK_41</strain>
    </source>
</reference>
<proteinExistence type="predicted"/>
<feature type="region of interest" description="Disordered" evidence="1">
    <location>
        <begin position="126"/>
        <end position="159"/>
    </location>
</feature>
<comment type="caution">
    <text evidence="2">The sequence shown here is derived from an EMBL/GenBank/DDBJ whole genome shotgun (WGS) entry which is preliminary data.</text>
</comment>
<gene>
    <name evidence="2" type="ORF">H2200_013269</name>
</gene>
<evidence type="ECO:0000313" key="2">
    <source>
        <dbReference type="EMBL" id="KAJ9602149.1"/>
    </source>
</evidence>
<accession>A0AA38TXT1</accession>
<feature type="compositionally biased region" description="Low complexity" evidence="1">
    <location>
        <begin position="129"/>
        <end position="144"/>
    </location>
</feature>
<dbReference type="InterPro" id="IPR038491">
    <property type="entry name" value="Velvet_dom_sf"/>
</dbReference>
<protein>
    <recommendedName>
        <fullName evidence="4">Velvet domain-containing protein</fullName>
    </recommendedName>
</protein>